<feature type="region of interest" description="Disordered" evidence="2">
    <location>
        <begin position="377"/>
        <end position="427"/>
    </location>
</feature>
<feature type="compositionally biased region" description="Low complexity" evidence="2">
    <location>
        <begin position="195"/>
        <end position="204"/>
    </location>
</feature>
<feature type="compositionally biased region" description="Polar residues" evidence="2">
    <location>
        <begin position="377"/>
        <end position="391"/>
    </location>
</feature>
<feature type="compositionally biased region" description="Polar residues" evidence="2">
    <location>
        <begin position="504"/>
        <end position="516"/>
    </location>
</feature>
<feature type="compositionally biased region" description="Acidic residues" evidence="2">
    <location>
        <begin position="350"/>
        <end position="361"/>
    </location>
</feature>
<proteinExistence type="predicted"/>
<protein>
    <submittedName>
        <fullName evidence="3">Uncharacterized protein</fullName>
    </submittedName>
</protein>
<keyword evidence="1" id="KW-0175">Coiled coil</keyword>
<feature type="region of interest" description="Disordered" evidence="2">
    <location>
        <begin position="480"/>
        <end position="522"/>
    </location>
</feature>
<keyword evidence="4" id="KW-1185">Reference proteome</keyword>
<evidence type="ECO:0000256" key="1">
    <source>
        <dbReference type="SAM" id="Coils"/>
    </source>
</evidence>
<evidence type="ECO:0000313" key="4">
    <source>
        <dbReference type="Proteomes" id="UP000803884"/>
    </source>
</evidence>
<feature type="region of interest" description="Disordered" evidence="2">
    <location>
        <begin position="534"/>
        <end position="556"/>
    </location>
</feature>
<dbReference type="RefSeq" id="XP_069232016.1">
    <property type="nucleotide sequence ID" value="XM_069370954.1"/>
</dbReference>
<sequence>MDYAEADQLVRQLSTGFETLHEEYKKLFGRHEALERKLATARDQYNELAKLYGAGSSSTPPLSLTSSPGRKKDSADALPSVNDILASRSDHSSQDAAKSIRLATCASQRLKPGLPKLPASTAEGVKIWSGPSADAVPTGSQKMPSISESPMEQDFTIEGMPSNLGCPFASMSGKKLSSHAASVLSRYNPGGSAGGAPSSTPLSSVSRVNGRESFNNRSRRESAVDRERRASHRASFNDPIKAEICGMSDHDAAPTEAPVVAKSAVETHVQSNAEPGVCPIRFLDQHSPEEVAKYFENHKHDLPRSHEVCVKRYQSNEMQIKELDARYGNLVSMIQGLGAKHQPMLPAEPPEGELAAEEDNSGLDAKDAEKVRNWANSVSPQPQAEGQSTAAQDGDGNMADDEGADSDACEDRQPRFARPLRDIRVGESPSRPWGIPVPVKYLEKVEGNVSEASSQPAQIANPDVRTAPAGGFDTMPGEVKPNSKGKCPFGFDQSGATKPAATVATGQTAPGSNTAQPAGHGEKVVPGLTFIAPETSNSAEQKAEASPANATARHNQSRMVFTGPVFIGYSAEDAARILKDSGLGRP</sequence>
<evidence type="ECO:0000313" key="3">
    <source>
        <dbReference type="EMBL" id="KAL1588911.1"/>
    </source>
</evidence>
<dbReference type="GeneID" id="96003792"/>
<feature type="region of interest" description="Disordered" evidence="2">
    <location>
        <begin position="341"/>
        <end position="364"/>
    </location>
</feature>
<dbReference type="Proteomes" id="UP000803884">
    <property type="component" value="Unassembled WGS sequence"/>
</dbReference>
<accession>A0AB34KYB8</accession>
<dbReference type="AlphaFoldDB" id="A0AB34KYB8"/>
<reference evidence="3 4" key="1">
    <citation type="journal article" date="2020" name="Microbiol. Resour. Announc.">
        <title>Draft Genome Sequence of a Cladosporium Species Isolated from the Mesophotic Ascidian Didemnum maculosum.</title>
        <authorList>
            <person name="Gioti A."/>
            <person name="Siaperas R."/>
            <person name="Nikolaivits E."/>
            <person name="Le Goff G."/>
            <person name="Ouazzani J."/>
            <person name="Kotoulas G."/>
            <person name="Topakas E."/>
        </authorList>
    </citation>
    <scope>NUCLEOTIDE SEQUENCE [LARGE SCALE GENOMIC DNA]</scope>
    <source>
        <strain evidence="3 4">TM138-S3</strain>
    </source>
</reference>
<feature type="compositionally biased region" description="Low complexity" evidence="2">
    <location>
        <begin position="56"/>
        <end position="68"/>
    </location>
</feature>
<dbReference type="EMBL" id="JAAQHG020000006">
    <property type="protein sequence ID" value="KAL1588911.1"/>
    <property type="molecule type" value="Genomic_DNA"/>
</dbReference>
<organism evidence="3 4">
    <name type="scientific">Cladosporium halotolerans</name>
    <dbReference type="NCBI Taxonomy" id="1052096"/>
    <lineage>
        <taxon>Eukaryota</taxon>
        <taxon>Fungi</taxon>
        <taxon>Dikarya</taxon>
        <taxon>Ascomycota</taxon>
        <taxon>Pezizomycotina</taxon>
        <taxon>Dothideomycetes</taxon>
        <taxon>Dothideomycetidae</taxon>
        <taxon>Cladosporiales</taxon>
        <taxon>Cladosporiaceae</taxon>
        <taxon>Cladosporium</taxon>
    </lineage>
</organism>
<comment type="caution">
    <text evidence="3">The sequence shown here is derived from an EMBL/GenBank/DDBJ whole genome shotgun (WGS) entry which is preliminary data.</text>
</comment>
<feature type="coiled-coil region" evidence="1">
    <location>
        <begin position="17"/>
        <end position="51"/>
    </location>
</feature>
<feature type="region of interest" description="Disordered" evidence="2">
    <location>
        <begin position="190"/>
        <end position="233"/>
    </location>
</feature>
<feature type="region of interest" description="Disordered" evidence="2">
    <location>
        <begin position="55"/>
        <end position="77"/>
    </location>
</feature>
<name>A0AB34KYB8_9PEZI</name>
<feature type="compositionally biased region" description="Basic and acidic residues" evidence="2">
    <location>
        <begin position="409"/>
        <end position="425"/>
    </location>
</feature>
<gene>
    <name evidence="3" type="ORF">WHR41_02348</name>
</gene>
<feature type="compositionally biased region" description="Basic and acidic residues" evidence="2">
    <location>
        <begin position="218"/>
        <end position="228"/>
    </location>
</feature>
<evidence type="ECO:0000256" key="2">
    <source>
        <dbReference type="SAM" id="MobiDB-lite"/>
    </source>
</evidence>
<feature type="compositionally biased region" description="Acidic residues" evidence="2">
    <location>
        <begin position="398"/>
        <end position="408"/>
    </location>
</feature>